<gene>
    <name evidence="2" type="ORF">SPRG_11734</name>
</gene>
<name>A0A067C6W6_SAPPC</name>
<dbReference type="PROSITE" id="PS50835">
    <property type="entry name" value="IG_LIKE"/>
    <property type="match status" value="1"/>
</dbReference>
<keyword evidence="3" id="KW-1185">Reference proteome</keyword>
<proteinExistence type="predicted"/>
<dbReference type="KEGG" id="spar:SPRG_11734"/>
<dbReference type="InterPro" id="IPR036179">
    <property type="entry name" value="Ig-like_dom_sf"/>
</dbReference>
<evidence type="ECO:0000313" key="3">
    <source>
        <dbReference type="Proteomes" id="UP000030745"/>
    </source>
</evidence>
<dbReference type="AlphaFoldDB" id="A0A067C6W6"/>
<dbReference type="STRING" id="695850.A0A067C6W6"/>
<dbReference type="InterPro" id="IPR007110">
    <property type="entry name" value="Ig-like_dom"/>
</dbReference>
<accession>A0A067C6W6</accession>
<reference evidence="2 3" key="1">
    <citation type="journal article" date="2013" name="PLoS Genet.">
        <title>Distinctive expansion of potential virulence genes in the genome of the oomycete fish pathogen Saprolegnia parasitica.</title>
        <authorList>
            <person name="Jiang R.H."/>
            <person name="de Bruijn I."/>
            <person name="Haas B.J."/>
            <person name="Belmonte R."/>
            <person name="Lobach L."/>
            <person name="Christie J."/>
            <person name="van den Ackerveken G."/>
            <person name="Bottin A."/>
            <person name="Bulone V."/>
            <person name="Diaz-Moreno S.M."/>
            <person name="Dumas B."/>
            <person name="Fan L."/>
            <person name="Gaulin E."/>
            <person name="Govers F."/>
            <person name="Grenville-Briggs L.J."/>
            <person name="Horner N.R."/>
            <person name="Levin J.Z."/>
            <person name="Mammella M."/>
            <person name="Meijer H.J."/>
            <person name="Morris P."/>
            <person name="Nusbaum C."/>
            <person name="Oome S."/>
            <person name="Phillips A.J."/>
            <person name="van Rooyen D."/>
            <person name="Rzeszutek E."/>
            <person name="Saraiva M."/>
            <person name="Secombes C.J."/>
            <person name="Seidl M.F."/>
            <person name="Snel B."/>
            <person name="Stassen J.H."/>
            <person name="Sykes S."/>
            <person name="Tripathy S."/>
            <person name="van den Berg H."/>
            <person name="Vega-Arreguin J.C."/>
            <person name="Wawra S."/>
            <person name="Young S.K."/>
            <person name="Zeng Q."/>
            <person name="Dieguez-Uribeondo J."/>
            <person name="Russ C."/>
            <person name="Tyler B.M."/>
            <person name="van West P."/>
        </authorList>
    </citation>
    <scope>NUCLEOTIDE SEQUENCE [LARGE SCALE GENOMIC DNA]</scope>
    <source>
        <strain evidence="2 3">CBS 223.65</strain>
    </source>
</reference>
<dbReference type="Gene3D" id="2.60.40.10">
    <property type="entry name" value="Immunoglobulins"/>
    <property type="match status" value="1"/>
</dbReference>
<sequence>MQSWRGLVAWRHRVLQKRLKRDPLRATENEEDWLFLLEHRLLLHALVLSTDTNACSDRRRRWMQELLDAGDANAQGLDRQERTLLHHAVLQNWGIDDIAWVVKLFPGAAEDCDGFAPITYATLRGCCDEVILQMAIAVAKAVYADASQSFDDGNYEGCKRLLATATKETLSAVPHFDYAHVQAALALDAKAASTELLEYWAAFIALWGYFDPPEIIEDLTPKRRVALGSHVALTVAAKGEPLSYQWYCGDDVLSGCTSATLDVTDSAAPEDEGQYWCRITNWRGGVCSAMLTLLVHDDTVVVDPSTRYYIPKDQRRGACFNVLGNTGAVLEHGGVQLLVPPGSFRVVDMYDTDLASTRGMDVCMHVTTTAPDVVQPSPDEDFGHCVRPSSTRS</sequence>
<evidence type="ECO:0000259" key="1">
    <source>
        <dbReference type="PROSITE" id="PS50835"/>
    </source>
</evidence>
<dbReference type="RefSeq" id="XP_012206798.1">
    <property type="nucleotide sequence ID" value="XM_012351408.1"/>
</dbReference>
<dbReference type="VEuPathDB" id="FungiDB:SPRG_11734"/>
<organism evidence="2 3">
    <name type="scientific">Saprolegnia parasitica (strain CBS 223.65)</name>
    <dbReference type="NCBI Taxonomy" id="695850"/>
    <lineage>
        <taxon>Eukaryota</taxon>
        <taxon>Sar</taxon>
        <taxon>Stramenopiles</taxon>
        <taxon>Oomycota</taxon>
        <taxon>Saprolegniomycetes</taxon>
        <taxon>Saprolegniales</taxon>
        <taxon>Saprolegniaceae</taxon>
        <taxon>Saprolegnia</taxon>
    </lineage>
</organism>
<protein>
    <recommendedName>
        <fullName evidence="1">Ig-like domain-containing protein</fullName>
    </recommendedName>
</protein>
<feature type="domain" description="Ig-like" evidence="1">
    <location>
        <begin position="213"/>
        <end position="281"/>
    </location>
</feature>
<dbReference type="OrthoDB" id="77534at2759"/>
<dbReference type="SUPFAM" id="SSF48726">
    <property type="entry name" value="Immunoglobulin"/>
    <property type="match status" value="1"/>
</dbReference>
<dbReference type="GeneID" id="24133755"/>
<dbReference type="InterPro" id="IPR013783">
    <property type="entry name" value="Ig-like_fold"/>
</dbReference>
<dbReference type="Proteomes" id="UP000030745">
    <property type="component" value="Unassembled WGS sequence"/>
</dbReference>
<evidence type="ECO:0000313" key="2">
    <source>
        <dbReference type="EMBL" id="KDO22552.1"/>
    </source>
</evidence>
<dbReference type="EMBL" id="KK583267">
    <property type="protein sequence ID" value="KDO22552.1"/>
    <property type="molecule type" value="Genomic_DNA"/>
</dbReference>